<dbReference type="Proteomes" id="UP001301140">
    <property type="component" value="Unassembled WGS sequence"/>
</dbReference>
<comment type="similarity">
    <text evidence="1">Belongs to the ATP-dependent AMP-binding enzyme family.</text>
</comment>
<evidence type="ECO:0000259" key="7">
    <source>
        <dbReference type="Pfam" id="PF13193"/>
    </source>
</evidence>
<feature type="domain" description="AMP-dependent synthetase/ligase" evidence="6">
    <location>
        <begin position="42"/>
        <end position="400"/>
    </location>
</feature>
<name>A0AAP3UZA7_9PROT</name>
<dbReference type="RefSeq" id="WP_327787168.1">
    <property type="nucleotide sequence ID" value="NZ_JARGEQ010000001.1"/>
</dbReference>
<dbReference type="InterPro" id="IPR020845">
    <property type="entry name" value="AMP-binding_CS"/>
</dbReference>
<evidence type="ECO:0000256" key="3">
    <source>
        <dbReference type="ARBA" id="ARBA00022741"/>
    </source>
</evidence>
<protein>
    <submittedName>
        <fullName evidence="8">Acyl-CoA synthetase</fullName>
    </submittedName>
</protein>
<dbReference type="InterPro" id="IPR049515">
    <property type="entry name" value="MACS_put"/>
</dbReference>
<dbReference type="Gene3D" id="3.30.300.30">
    <property type="match status" value="1"/>
</dbReference>
<dbReference type="InterPro" id="IPR000873">
    <property type="entry name" value="AMP-dep_synth/lig_dom"/>
</dbReference>
<dbReference type="InterPro" id="IPR025110">
    <property type="entry name" value="AMP-bd_C"/>
</dbReference>
<evidence type="ECO:0000256" key="2">
    <source>
        <dbReference type="ARBA" id="ARBA00022598"/>
    </source>
</evidence>
<dbReference type="GO" id="GO:0016405">
    <property type="term" value="F:CoA-ligase activity"/>
    <property type="evidence" value="ECO:0007669"/>
    <property type="project" value="UniProtKB-ARBA"/>
</dbReference>
<accession>A0AAP3UZA7</accession>
<evidence type="ECO:0000256" key="1">
    <source>
        <dbReference type="ARBA" id="ARBA00006432"/>
    </source>
</evidence>
<feature type="domain" description="AMP-binding enzyme C-terminal" evidence="7">
    <location>
        <begin position="450"/>
        <end position="528"/>
    </location>
</feature>
<evidence type="ECO:0000313" key="8">
    <source>
        <dbReference type="EMBL" id="MDF1584764.1"/>
    </source>
</evidence>
<keyword evidence="3" id="KW-0547">Nucleotide-binding</keyword>
<dbReference type="GO" id="GO:0006633">
    <property type="term" value="P:fatty acid biosynthetic process"/>
    <property type="evidence" value="ECO:0007669"/>
    <property type="project" value="TreeGrafter"/>
</dbReference>
<dbReference type="GO" id="GO:0005524">
    <property type="term" value="F:ATP binding"/>
    <property type="evidence" value="ECO:0007669"/>
    <property type="project" value="UniProtKB-KW"/>
</dbReference>
<dbReference type="FunFam" id="3.30.300.30:FF:000005">
    <property type="entry name" value="Acyl-coenzyme A synthetase ACSM5, mitochondrial"/>
    <property type="match status" value="1"/>
</dbReference>
<dbReference type="PANTHER" id="PTHR43605:SF10">
    <property type="entry name" value="ACYL-COA SYNTHETASE MEDIUM CHAIN FAMILY MEMBER 3"/>
    <property type="match status" value="1"/>
</dbReference>
<dbReference type="AlphaFoldDB" id="A0AAP3UZA7"/>
<dbReference type="EMBL" id="JARGEQ010000001">
    <property type="protein sequence ID" value="MDF1584764.1"/>
    <property type="molecule type" value="Genomic_DNA"/>
</dbReference>
<evidence type="ECO:0000259" key="6">
    <source>
        <dbReference type="Pfam" id="PF00501"/>
    </source>
</evidence>
<dbReference type="Pfam" id="PF00501">
    <property type="entry name" value="AMP-binding"/>
    <property type="match status" value="1"/>
</dbReference>
<organism evidence="8 9">
    <name type="scientific">Marinimicrococcus flavescens</name>
    <dbReference type="NCBI Taxonomy" id="3031815"/>
    <lineage>
        <taxon>Bacteria</taxon>
        <taxon>Pseudomonadati</taxon>
        <taxon>Pseudomonadota</taxon>
        <taxon>Alphaproteobacteria</taxon>
        <taxon>Geminicoccales</taxon>
        <taxon>Geminicoccaceae</taxon>
        <taxon>Marinimicrococcus</taxon>
    </lineage>
</organism>
<dbReference type="CDD" id="cd05971">
    <property type="entry name" value="MACS_like_3"/>
    <property type="match status" value="1"/>
</dbReference>
<dbReference type="SUPFAM" id="SSF56801">
    <property type="entry name" value="Acetyl-CoA synthetase-like"/>
    <property type="match status" value="1"/>
</dbReference>
<dbReference type="InterPro" id="IPR045851">
    <property type="entry name" value="AMP-bd_C_sf"/>
</dbReference>
<sequence length="549" mass="58927">MSVLPEARSYEELVSAFRWDIPRELNIATVCCDRHAAGGGTALIVEEPDGGVRAWSFAELSQLSSRLGNALRAKGVRRGDRVAILMGQRVETLIAHLAIYRLGAIALPLFSLFGPEAIGYRLADSGAAALVTDPAGAAGIEPLRETLPALRLLVVTDGGAPGAESFWPLLEAASDRLAPVPTLADDPAVLIYTSGTTGNPKGALHAHRVLLGHLPGVQMPQELFPQPGDRFWTPADWAWIGGLFDVLMPSLFFGVPVVAGRAAKFDPEAAASFMARHEIRNLFLPPTALRLMQREEVNPLRAGARLRSIGSGGERLGEEQIAWVDEVFGCPINEFYGQTEANLLVSSCRRLFARRPGSMGRAVPGHVVAILDEDGQPAPAGTAGAIAVRAPDPVMFLGYWNNPAATADKFRGDWLVTGDMGRVDEEGYLAYLGREDDLINSAGYRIGPGEIEECLMRHPAVSLCAVVGVPDPLRGERVKAYVVTKPGVAAGEPLAAAIQDFVRQRLAAHEYPREVAFVEALPLTATGKVRRSELRARDTGQPAANDRKN</sequence>
<reference evidence="8 9" key="1">
    <citation type="submission" date="2023-03" db="EMBL/GenBank/DDBJ databases">
        <title>YIM 152171 draft genome.</title>
        <authorList>
            <person name="Yang Z."/>
        </authorList>
    </citation>
    <scope>NUCLEOTIDE SEQUENCE [LARGE SCALE GENOMIC DNA]</scope>
    <source>
        <strain evidence="8 9">YIM 152171</strain>
    </source>
</reference>
<keyword evidence="4" id="KW-0067">ATP-binding</keyword>
<dbReference type="InterPro" id="IPR042099">
    <property type="entry name" value="ANL_N_sf"/>
</dbReference>
<evidence type="ECO:0000256" key="4">
    <source>
        <dbReference type="ARBA" id="ARBA00022840"/>
    </source>
</evidence>
<proteinExistence type="inferred from homology"/>
<dbReference type="PANTHER" id="PTHR43605">
    <property type="entry name" value="ACYL-COENZYME A SYNTHETASE"/>
    <property type="match status" value="1"/>
</dbReference>
<dbReference type="GO" id="GO:0006637">
    <property type="term" value="P:acyl-CoA metabolic process"/>
    <property type="evidence" value="ECO:0007669"/>
    <property type="project" value="TreeGrafter"/>
</dbReference>
<gene>
    <name evidence="8" type="ORF">PZ740_00010</name>
</gene>
<evidence type="ECO:0000256" key="5">
    <source>
        <dbReference type="SAM" id="MobiDB-lite"/>
    </source>
</evidence>
<dbReference type="GO" id="GO:0004321">
    <property type="term" value="F:fatty-acyl-CoA synthase activity"/>
    <property type="evidence" value="ECO:0007669"/>
    <property type="project" value="TreeGrafter"/>
</dbReference>
<evidence type="ECO:0000313" key="9">
    <source>
        <dbReference type="Proteomes" id="UP001301140"/>
    </source>
</evidence>
<keyword evidence="2" id="KW-0436">Ligase</keyword>
<feature type="region of interest" description="Disordered" evidence="5">
    <location>
        <begin position="530"/>
        <end position="549"/>
    </location>
</feature>
<dbReference type="Pfam" id="PF13193">
    <property type="entry name" value="AMP-binding_C"/>
    <property type="match status" value="1"/>
</dbReference>
<dbReference type="InterPro" id="IPR051087">
    <property type="entry name" value="Mitochondrial_ACSM"/>
</dbReference>
<keyword evidence="9" id="KW-1185">Reference proteome</keyword>
<dbReference type="PROSITE" id="PS00455">
    <property type="entry name" value="AMP_BINDING"/>
    <property type="match status" value="1"/>
</dbReference>
<dbReference type="GO" id="GO:0015645">
    <property type="term" value="F:fatty acid ligase activity"/>
    <property type="evidence" value="ECO:0007669"/>
    <property type="project" value="TreeGrafter"/>
</dbReference>
<dbReference type="Gene3D" id="3.40.50.12780">
    <property type="entry name" value="N-terminal domain of ligase-like"/>
    <property type="match status" value="1"/>
</dbReference>
<comment type="caution">
    <text evidence="8">The sequence shown here is derived from an EMBL/GenBank/DDBJ whole genome shotgun (WGS) entry which is preliminary data.</text>
</comment>